<dbReference type="Proteomes" id="UP000011715">
    <property type="component" value="Unassembled WGS sequence"/>
</dbReference>
<reference evidence="4" key="1">
    <citation type="submission" date="2010-05" db="EMBL/GenBank/DDBJ databases">
        <title>The genome sequence of Magnaporthe poae strain ATCC 64411.</title>
        <authorList>
            <person name="Ma L.-J."/>
            <person name="Dead R."/>
            <person name="Young S."/>
            <person name="Zeng Q."/>
            <person name="Koehrsen M."/>
            <person name="Alvarado L."/>
            <person name="Berlin A."/>
            <person name="Chapman S.B."/>
            <person name="Chen Z."/>
            <person name="Freedman E."/>
            <person name="Gellesch M."/>
            <person name="Goldberg J."/>
            <person name="Griggs A."/>
            <person name="Gujja S."/>
            <person name="Heilman E.R."/>
            <person name="Heiman D."/>
            <person name="Hepburn T."/>
            <person name="Howarth C."/>
            <person name="Jen D."/>
            <person name="Larson L."/>
            <person name="Mehta T."/>
            <person name="Neiman D."/>
            <person name="Pearson M."/>
            <person name="Roberts A."/>
            <person name="Saif S."/>
            <person name="Shea T."/>
            <person name="Shenoy N."/>
            <person name="Sisk P."/>
            <person name="Stolte C."/>
            <person name="Sykes S."/>
            <person name="Walk T."/>
            <person name="White J."/>
            <person name="Yandava C."/>
            <person name="Haas B."/>
            <person name="Nusbaum C."/>
            <person name="Birren B."/>
        </authorList>
    </citation>
    <scope>NUCLEOTIDE SEQUENCE [LARGE SCALE GENOMIC DNA]</scope>
    <source>
        <strain evidence="4">ATCC 64411 / 73-15</strain>
    </source>
</reference>
<dbReference type="VEuPathDB" id="FungiDB:MAPG_07378"/>
<proteinExistence type="predicted"/>
<dbReference type="EnsemblFungi" id="MAPG_07378T0">
    <property type="protein sequence ID" value="MAPG_07378T0"/>
    <property type="gene ID" value="MAPG_07378"/>
</dbReference>
<feature type="region of interest" description="Disordered" evidence="1">
    <location>
        <begin position="36"/>
        <end position="74"/>
    </location>
</feature>
<dbReference type="EMBL" id="GL876971">
    <property type="protein sequence ID" value="KLU88391.1"/>
    <property type="molecule type" value="Genomic_DNA"/>
</dbReference>
<accession>A0A0C4E4I4</accession>
<dbReference type="EMBL" id="ADBL01001780">
    <property type="status" value="NOT_ANNOTATED_CDS"/>
    <property type="molecule type" value="Genomic_DNA"/>
</dbReference>
<reference evidence="2" key="2">
    <citation type="submission" date="2010-05" db="EMBL/GenBank/DDBJ databases">
        <title>The Genome Sequence of Magnaporthe poae strain ATCC 64411.</title>
        <authorList>
            <consortium name="The Broad Institute Genome Sequencing Platform"/>
            <consortium name="Broad Institute Genome Sequencing Center for Infectious Disease"/>
            <person name="Ma L.-J."/>
            <person name="Dead R."/>
            <person name="Young S."/>
            <person name="Zeng Q."/>
            <person name="Koehrsen M."/>
            <person name="Alvarado L."/>
            <person name="Berlin A."/>
            <person name="Chapman S.B."/>
            <person name="Chen Z."/>
            <person name="Freedman E."/>
            <person name="Gellesch M."/>
            <person name="Goldberg J."/>
            <person name="Griggs A."/>
            <person name="Gujja S."/>
            <person name="Heilman E.R."/>
            <person name="Heiman D."/>
            <person name="Hepburn T."/>
            <person name="Howarth C."/>
            <person name="Jen D."/>
            <person name="Larson L."/>
            <person name="Mehta T."/>
            <person name="Neiman D."/>
            <person name="Pearson M."/>
            <person name="Roberts A."/>
            <person name="Saif S."/>
            <person name="Shea T."/>
            <person name="Shenoy N."/>
            <person name="Sisk P."/>
            <person name="Stolte C."/>
            <person name="Sykes S."/>
            <person name="Walk T."/>
            <person name="White J."/>
            <person name="Yandava C."/>
            <person name="Haas B."/>
            <person name="Nusbaum C."/>
            <person name="Birren B."/>
        </authorList>
    </citation>
    <scope>NUCLEOTIDE SEQUENCE</scope>
    <source>
        <strain evidence="2">ATCC 64411</strain>
    </source>
</reference>
<evidence type="ECO:0000313" key="3">
    <source>
        <dbReference type="EnsemblFungi" id="MAPG_07378T0"/>
    </source>
</evidence>
<gene>
    <name evidence="2" type="ORF">MAPG_07378</name>
</gene>
<evidence type="ECO:0000313" key="2">
    <source>
        <dbReference type="EMBL" id="KLU88391.1"/>
    </source>
</evidence>
<sequence length="214" mass="24168">MEEEISKYASERMICSGGQVMDEVWKVSRRYGRACRPKTDPALPDVGRHLPSLSTTRSQDRRDRTKPGAGCIHSTGSLKPCREARPSTSSAASVYQNICHHYRIHDTAARVKTCHNPTSLQMLRRWRAKREIDSQGARAAASKHGDRRNVRILCQVIIGSWWPRKWGPRDDGFKQGQFRGVNLDTPIRSSAPSRELVCLLAGCRCLVKDLRGRC</sequence>
<evidence type="ECO:0000313" key="4">
    <source>
        <dbReference type="Proteomes" id="UP000011715"/>
    </source>
</evidence>
<dbReference type="AlphaFoldDB" id="A0A0C4E4I4"/>
<reference evidence="3" key="5">
    <citation type="submission" date="2015-06" db="UniProtKB">
        <authorList>
            <consortium name="EnsemblFungi"/>
        </authorList>
    </citation>
    <scope>IDENTIFICATION</scope>
    <source>
        <strain evidence="3">ATCC 64411</strain>
    </source>
</reference>
<reference evidence="2" key="3">
    <citation type="submission" date="2011-03" db="EMBL/GenBank/DDBJ databases">
        <title>Annotation of Magnaporthe poae ATCC 64411.</title>
        <authorList>
            <person name="Ma L.-J."/>
            <person name="Dead R."/>
            <person name="Young S.K."/>
            <person name="Zeng Q."/>
            <person name="Gargeya S."/>
            <person name="Fitzgerald M."/>
            <person name="Haas B."/>
            <person name="Abouelleil A."/>
            <person name="Alvarado L."/>
            <person name="Arachchi H.M."/>
            <person name="Berlin A."/>
            <person name="Brown A."/>
            <person name="Chapman S.B."/>
            <person name="Chen Z."/>
            <person name="Dunbar C."/>
            <person name="Freedman E."/>
            <person name="Gearin G."/>
            <person name="Gellesch M."/>
            <person name="Goldberg J."/>
            <person name="Griggs A."/>
            <person name="Gujja S."/>
            <person name="Heiman D."/>
            <person name="Howarth C."/>
            <person name="Larson L."/>
            <person name="Lui A."/>
            <person name="MacDonald P.J.P."/>
            <person name="Mehta T."/>
            <person name="Montmayeur A."/>
            <person name="Murphy C."/>
            <person name="Neiman D."/>
            <person name="Pearson M."/>
            <person name="Priest M."/>
            <person name="Roberts A."/>
            <person name="Saif S."/>
            <person name="Shea T."/>
            <person name="Shenoy N."/>
            <person name="Sisk P."/>
            <person name="Stolte C."/>
            <person name="Sykes S."/>
            <person name="Yandava C."/>
            <person name="Wortman J."/>
            <person name="Nusbaum C."/>
            <person name="Birren B."/>
        </authorList>
    </citation>
    <scope>NUCLEOTIDE SEQUENCE</scope>
    <source>
        <strain evidence="2">ATCC 64411</strain>
    </source>
</reference>
<organism evidence="3 4">
    <name type="scientific">Magnaporthiopsis poae (strain ATCC 64411 / 73-15)</name>
    <name type="common">Kentucky bluegrass fungus</name>
    <name type="synonym">Magnaporthe poae</name>
    <dbReference type="NCBI Taxonomy" id="644358"/>
    <lineage>
        <taxon>Eukaryota</taxon>
        <taxon>Fungi</taxon>
        <taxon>Dikarya</taxon>
        <taxon>Ascomycota</taxon>
        <taxon>Pezizomycotina</taxon>
        <taxon>Sordariomycetes</taxon>
        <taxon>Sordariomycetidae</taxon>
        <taxon>Magnaporthales</taxon>
        <taxon>Magnaporthaceae</taxon>
        <taxon>Magnaporthiopsis</taxon>
    </lineage>
</organism>
<protein>
    <submittedName>
        <fullName evidence="2 3">Uncharacterized protein</fullName>
    </submittedName>
</protein>
<keyword evidence="4" id="KW-1185">Reference proteome</keyword>
<name>A0A0C4E4I4_MAGP6</name>
<evidence type="ECO:0000256" key="1">
    <source>
        <dbReference type="SAM" id="MobiDB-lite"/>
    </source>
</evidence>
<reference evidence="3" key="4">
    <citation type="journal article" date="2015" name="G3 (Bethesda)">
        <title>Genome sequences of three phytopathogenic species of the Magnaporthaceae family of fungi.</title>
        <authorList>
            <person name="Okagaki L.H."/>
            <person name="Nunes C.C."/>
            <person name="Sailsbery J."/>
            <person name="Clay B."/>
            <person name="Brown D."/>
            <person name="John T."/>
            <person name="Oh Y."/>
            <person name="Young N."/>
            <person name="Fitzgerald M."/>
            <person name="Haas B.J."/>
            <person name="Zeng Q."/>
            <person name="Young S."/>
            <person name="Adiconis X."/>
            <person name="Fan L."/>
            <person name="Levin J.Z."/>
            <person name="Mitchell T.K."/>
            <person name="Okubara P.A."/>
            <person name="Farman M.L."/>
            <person name="Kohn L.M."/>
            <person name="Birren B."/>
            <person name="Ma L.-J."/>
            <person name="Dean R.A."/>
        </authorList>
    </citation>
    <scope>NUCLEOTIDE SEQUENCE</scope>
    <source>
        <strain evidence="3">ATCC 64411 / 73-15</strain>
    </source>
</reference>